<evidence type="ECO:0000256" key="4">
    <source>
        <dbReference type="ARBA" id="ARBA00022806"/>
    </source>
</evidence>
<dbReference type="InterPro" id="IPR014001">
    <property type="entry name" value="Helicase_ATP-bd"/>
</dbReference>
<dbReference type="SMART" id="SM00487">
    <property type="entry name" value="DEXDc"/>
    <property type="match status" value="1"/>
</dbReference>
<dbReference type="Proteomes" id="UP001556709">
    <property type="component" value="Unassembled WGS sequence"/>
</dbReference>
<comment type="catalytic activity">
    <reaction evidence="7">
        <text>ATP + H2O = ADP + phosphate + H(+)</text>
        <dbReference type="Rhea" id="RHEA:13065"/>
        <dbReference type="ChEBI" id="CHEBI:15377"/>
        <dbReference type="ChEBI" id="CHEBI:15378"/>
        <dbReference type="ChEBI" id="CHEBI:30616"/>
        <dbReference type="ChEBI" id="CHEBI:43474"/>
        <dbReference type="ChEBI" id="CHEBI:456216"/>
        <dbReference type="EC" id="3.6.4.13"/>
    </reaction>
</comment>
<feature type="domain" description="Helicase ATP-binding" evidence="10">
    <location>
        <begin position="40"/>
        <end position="217"/>
    </location>
</feature>
<evidence type="ECO:0000313" key="13">
    <source>
        <dbReference type="EMBL" id="MEX0468884.1"/>
    </source>
</evidence>
<evidence type="ECO:0000256" key="6">
    <source>
        <dbReference type="ARBA" id="ARBA00022884"/>
    </source>
</evidence>
<dbReference type="InterPro" id="IPR044742">
    <property type="entry name" value="DEAD/DEAH_RhlB"/>
</dbReference>
<dbReference type="PROSITE" id="PS51192">
    <property type="entry name" value="HELICASE_ATP_BIND_1"/>
    <property type="match status" value="1"/>
</dbReference>
<name>A0ABV3TB89_9GAMM</name>
<dbReference type="Pfam" id="PF00271">
    <property type="entry name" value="Helicase_C"/>
    <property type="match status" value="1"/>
</dbReference>
<evidence type="ECO:0000259" key="11">
    <source>
        <dbReference type="PROSITE" id="PS51194"/>
    </source>
</evidence>
<gene>
    <name evidence="7" type="primary">rhlB</name>
    <name evidence="13" type="ORF">V6X73_03945</name>
</gene>
<sequence>MENNHLSDVRFESLGLHESLLTGLQEAGFEQCTPIQAGALPIALEGRDVAGQAQTGTGKSAAFLLACMHHLMTHPVAADKTGPWAIVLAPTRELALQIHKDAERLGDFTGMDFACIYGGTGYESQRKALERGTDILIGTPGRIIDFYKQRVFSLENIEVCILDEADRMFDMGFIADIRYLLRRMPPPEKRLNMLFSATLSERVRELAYEHMNEPESVKIESETITADRVNQQLYHVENNQKIGLLLGVLRQQEPTRTLIFVNTKRDADKVTGYLLGNDIKAAVISGDIPQNKREQLLGKFQRGELPILVATDVAARGLHIPDVSHVINYDLPQDAEDYVHRIGRTARAGATGEAISFACESYVYSLPDIEAYIEQKIPAEMAPPALIAEDIKPAARTDSRRSGGNARGGNSRSGGGRSGGNRSRGNGGARRSAGQTRSDAEKADGNNDKTPAPQDQS</sequence>
<dbReference type="InterPro" id="IPR011545">
    <property type="entry name" value="DEAD/DEAH_box_helicase_dom"/>
</dbReference>
<feature type="short sequence motif" description="Q motif" evidence="8">
    <location>
        <begin position="9"/>
        <end position="37"/>
    </location>
</feature>
<dbReference type="InterPro" id="IPR023554">
    <property type="entry name" value="RNA_helicase_ATP-dep_RhlB"/>
</dbReference>
<dbReference type="Gene3D" id="3.40.50.300">
    <property type="entry name" value="P-loop containing nucleotide triphosphate hydrolases"/>
    <property type="match status" value="2"/>
</dbReference>
<comment type="caution">
    <text evidence="13">The sequence shown here is derived from an EMBL/GenBank/DDBJ whole genome shotgun (WGS) entry which is preliminary data.</text>
</comment>
<organism evidence="13 14">
    <name type="scientific">Spiribacter pallidus</name>
    <dbReference type="NCBI Taxonomy" id="1987936"/>
    <lineage>
        <taxon>Bacteria</taxon>
        <taxon>Pseudomonadati</taxon>
        <taxon>Pseudomonadota</taxon>
        <taxon>Gammaproteobacteria</taxon>
        <taxon>Chromatiales</taxon>
        <taxon>Ectothiorhodospiraceae</taxon>
        <taxon>Spiribacter</taxon>
    </lineage>
</organism>
<evidence type="ECO:0000256" key="7">
    <source>
        <dbReference type="HAMAP-Rule" id="MF_00661"/>
    </source>
</evidence>
<dbReference type="InterPro" id="IPR050079">
    <property type="entry name" value="DEAD_box_RNA_helicase"/>
</dbReference>
<dbReference type="InterPro" id="IPR000629">
    <property type="entry name" value="RNA-helicase_DEAD-box_CS"/>
</dbReference>
<dbReference type="PANTHER" id="PTHR47959:SF10">
    <property type="entry name" value="ATP-DEPENDENT RNA HELICASE RHLB"/>
    <property type="match status" value="1"/>
</dbReference>
<dbReference type="CDD" id="cd18787">
    <property type="entry name" value="SF2_C_DEAD"/>
    <property type="match status" value="1"/>
</dbReference>
<keyword evidence="3 7" id="KW-0378">Hydrolase</keyword>
<dbReference type="PANTHER" id="PTHR47959">
    <property type="entry name" value="ATP-DEPENDENT RNA HELICASE RHLE-RELATED"/>
    <property type="match status" value="1"/>
</dbReference>
<feature type="domain" description="DEAD-box RNA helicase Q" evidence="12">
    <location>
        <begin position="9"/>
        <end position="37"/>
    </location>
</feature>
<dbReference type="SUPFAM" id="SSF52540">
    <property type="entry name" value="P-loop containing nucleoside triphosphate hydrolases"/>
    <property type="match status" value="1"/>
</dbReference>
<evidence type="ECO:0000256" key="1">
    <source>
        <dbReference type="ARBA" id="ARBA00022490"/>
    </source>
</evidence>
<comment type="similarity">
    <text evidence="7">Belongs to the DEAD box helicase family. RhlB subfamily.</text>
</comment>
<comment type="subunit">
    <text evidence="7">Component of the RNA degradosome, which is a multiprotein complex involved in RNA processing and mRNA degradation.</text>
</comment>
<keyword evidence="14" id="KW-1185">Reference proteome</keyword>
<proteinExistence type="inferred from homology"/>
<feature type="domain" description="Helicase C-terminal" evidence="11">
    <location>
        <begin position="228"/>
        <end position="399"/>
    </location>
</feature>
<dbReference type="Pfam" id="PF00270">
    <property type="entry name" value="DEAD"/>
    <property type="match status" value="1"/>
</dbReference>
<dbReference type="EMBL" id="JBAKFM010000002">
    <property type="protein sequence ID" value="MEX0468884.1"/>
    <property type="molecule type" value="Genomic_DNA"/>
</dbReference>
<dbReference type="EC" id="3.6.4.13" evidence="7"/>
<dbReference type="PROSITE" id="PS51195">
    <property type="entry name" value="Q_MOTIF"/>
    <property type="match status" value="1"/>
</dbReference>
<keyword evidence="1 7" id="KW-0963">Cytoplasm</keyword>
<protein>
    <recommendedName>
        <fullName evidence="7">ATP-dependent RNA helicase RhlB</fullName>
        <ecNumber evidence="7">3.6.4.13</ecNumber>
    </recommendedName>
</protein>
<feature type="compositionally biased region" description="Gly residues" evidence="9">
    <location>
        <begin position="405"/>
        <end position="419"/>
    </location>
</feature>
<evidence type="ECO:0000259" key="10">
    <source>
        <dbReference type="PROSITE" id="PS51192"/>
    </source>
</evidence>
<evidence type="ECO:0000256" key="3">
    <source>
        <dbReference type="ARBA" id="ARBA00022801"/>
    </source>
</evidence>
<evidence type="ECO:0000313" key="14">
    <source>
        <dbReference type="Proteomes" id="UP001556709"/>
    </source>
</evidence>
<dbReference type="GO" id="GO:0004386">
    <property type="term" value="F:helicase activity"/>
    <property type="evidence" value="ECO:0007669"/>
    <property type="project" value="UniProtKB-KW"/>
</dbReference>
<dbReference type="PROSITE" id="PS00039">
    <property type="entry name" value="DEAD_ATP_HELICASE"/>
    <property type="match status" value="1"/>
</dbReference>
<comment type="function">
    <text evidence="7">DEAD-box RNA helicase involved in RNA degradation. Has RNA-dependent ATPase activity and unwinds double-stranded RNA.</text>
</comment>
<dbReference type="HAMAP" id="MF_00661">
    <property type="entry name" value="DEAD_helicase_RhlB"/>
    <property type="match status" value="1"/>
</dbReference>
<dbReference type="InterPro" id="IPR014014">
    <property type="entry name" value="RNA_helicase_DEAD_Q_motif"/>
</dbReference>
<dbReference type="PROSITE" id="PS51194">
    <property type="entry name" value="HELICASE_CTER"/>
    <property type="match status" value="1"/>
</dbReference>
<feature type="region of interest" description="Disordered" evidence="9">
    <location>
        <begin position="394"/>
        <end position="457"/>
    </location>
</feature>
<evidence type="ECO:0000256" key="8">
    <source>
        <dbReference type="PROSITE-ProRule" id="PRU00552"/>
    </source>
</evidence>
<accession>A0ABV3TB89</accession>
<feature type="compositionally biased region" description="Low complexity" evidence="9">
    <location>
        <begin position="420"/>
        <end position="434"/>
    </location>
</feature>
<evidence type="ECO:0000259" key="12">
    <source>
        <dbReference type="PROSITE" id="PS51195"/>
    </source>
</evidence>
<dbReference type="CDD" id="cd00268">
    <property type="entry name" value="DEADc"/>
    <property type="match status" value="1"/>
</dbReference>
<keyword evidence="5 7" id="KW-0067">ATP-binding</keyword>
<evidence type="ECO:0000256" key="9">
    <source>
        <dbReference type="SAM" id="MobiDB-lite"/>
    </source>
</evidence>
<reference evidence="13 14" key="1">
    <citation type="submission" date="2024-02" db="EMBL/GenBank/DDBJ databases">
        <title>New especies of Spiribacter isolated from saline water.</title>
        <authorList>
            <person name="Leon M.J."/>
            <person name="De La Haba R."/>
            <person name="Sanchez-Porro C."/>
            <person name="Ventosa A."/>
        </authorList>
    </citation>
    <scope>NUCLEOTIDE SEQUENCE [LARGE SCALE GENOMIC DNA]</scope>
    <source>
        <strain evidence="14">ag22IC6-390</strain>
    </source>
</reference>
<dbReference type="InterPro" id="IPR027417">
    <property type="entry name" value="P-loop_NTPase"/>
</dbReference>
<keyword evidence="2 7" id="KW-0547">Nucleotide-binding</keyword>
<dbReference type="SMART" id="SM00490">
    <property type="entry name" value="HELICc"/>
    <property type="match status" value="1"/>
</dbReference>
<feature type="compositionally biased region" description="Basic and acidic residues" evidence="9">
    <location>
        <begin position="438"/>
        <end position="447"/>
    </location>
</feature>
<evidence type="ECO:0000256" key="5">
    <source>
        <dbReference type="ARBA" id="ARBA00022840"/>
    </source>
</evidence>
<dbReference type="InterPro" id="IPR001650">
    <property type="entry name" value="Helicase_C-like"/>
</dbReference>
<comment type="subcellular location">
    <subcellularLocation>
        <location evidence="7">Cytoplasm</location>
    </subcellularLocation>
</comment>
<keyword evidence="4 7" id="KW-0347">Helicase</keyword>
<dbReference type="RefSeq" id="WP_367958894.1">
    <property type="nucleotide sequence ID" value="NZ_JBAKFK010000002.1"/>
</dbReference>
<keyword evidence="6 7" id="KW-0694">RNA-binding</keyword>
<evidence type="ECO:0000256" key="2">
    <source>
        <dbReference type="ARBA" id="ARBA00022741"/>
    </source>
</evidence>